<dbReference type="Proteomes" id="UP001175211">
    <property type="component" value="Unassembled WGS sequence"/>
</dbReference>
<sequence length="257" mass="29452">MPPKNSQSSSSALCKNFQNAPTNPTHILSADIPPHLVDFYQVPVENDIIAGVEWIYCLWTLLHRTAPPSYRAFKELDSTARELHTLLTQFRSWDRCTTFKLIIRSHVRTKALHTIYDILECQGYLESTCPGLIDDILQEIMACGSDSVAFSADLRRRYKIAAPMLENKMWALQKVVIKQHKDFNLKNHVRFLNYLYLCALTIALLCALLAFASRFLDIDHDSLFVCLLFLFLSFGSILAIRTARILMRAELSLRQTL</sequence>
<evidence type="ECO:0000256" key="1">
    <source>
        <dbReference type="SAM" id="Phobius"/>
    </source>
</evidence>
<dbReference type="EMBL" id="JAUEPS010000008">
    <property type="protein sequence ID" value="KAK0463286.1"/>
    <property type="molecule type" value="Genomic_DNA"/>
</dbReference>
<feature type="transmembrane region" description="Helical" evidence="1">
    <location>
        <begin position="194"/>
        <end position="216"/>
    </location>
</feature>
<keyword evidence="1" id="KW-1133">Transmembrane helix</keyword>
<reference evidence="2" key="1">
    <citation type="submission" date="2023-06" db="EMBL/GenBank/DDBJ databases">
        <authorList>
            <consortium name="Lawrence Berkeley National Laboratory"/>
            <person name="Ahrendt S."/>
            <person name="Sahu N."/>
            <person name="Indic B."/>
            <person name="Wong-Bajracharya J."/>
            <person name="Merenyi Z."/>
            <person name="Ke H.-M."/>
            <person name="Monk M."/>
            <person name="Kocsube S."/>
            <person name="Drula E."/>
            <person name="Lipzen A."/>
            <person name="Balint B."/>
            <person name="Henrissat B."/>
            <person name="Andreopoulos B."/>
            <person name="Martin F.M."/>
            <person name="Harder C.B."/>
            <person name="Rigling D."/>
            <person name="Ford K.L."/>
            <person name="Foster G.D."/>
            <person name="Pangilinan J."/>
            <person name="Papanicolaou A."/>
            <person name="Barry K."/>
            <person name="LaButti K."/>
            <person name="Viragh M."/>
            <person name="Koriabine M."/>
            <person name="Yan M."/>
            <person name="Riley R."/>
            <person name="Champramary S."/>
            <person name="Plett K.L."/>
            <person name="Tsai I.J."/>
            <person name="Slot J."/>
            <person name="Sipos G."/>
            <person name="Plett J."/>
            <person name="Nagy L.G."/>
            <person name="Grigoriev I.V."/>
        </authorList>
    </citation>
    <scope>NUCLEOTIDE SEQUENCE</scope>
    <source>
        <strain evidence="2">CCBAS 213</strain>
    </source>
</reference>
<keyword evidence="3" id="KW-1185">Reference proteome</keyword>
<gene>
    <name evidence="2" type="ORF">EV420DRAFT_1523709</name>
</gene>
<dbReference type="RefSeq" id="XP_060334752.1">
    <property type="nucleotide sequence ID" value="XM_060472308.1"/>
</dbReference>
<proteinExistence type="predicted"/>
<accession>A0AA39T465</accession>
<name>A0AA39T465_ARMTA</name>
<feature type="transmembrane region" description="Helical" evidence="1">
    <location>
        <begin position="222"/>
        <end position="240"/>
    </location>
</feature>
<protein>
    <recommendedName>
        <fullName evidence="4">Transmembrane protein</fullName>
    </recommendedName>
</protein>
<dbReference type="GeneID" id="85355856"/>
<keyword evidence="1" id="KW-0812">Transmembrane</keyword>
<dbReference type="AlphaFoldDB" id="A0AA39T465"/>
<evidence type="ECO:0000313" key="2">
    <source>
        <dbReference type="EMBL" id="KAK0463286.1"/>
    </source>
</evidence>
<evidence type="ECO:0008006" key="4">
    <source>
        <dbReference type="Google" id="ProtNLM"/>
    </source>
</evidence>
<evidence type="ECO:0000313" key="3">
    <source>
        <dbReference type="Proteomes" id="UP001175211"/>
    </source>
</evidence>
<keyword evidence="1" id="KW-0472">Membrane</keyword>
<comment type="caution">
    <text evidence="2">The sequence shown here is derived from an EMBL/GenBank/DDBJ whole genome shotgun (WGS) entry which is preliminary data.</text>
</comment>
<organism evidence="2 3">
    <name type="scientific">Armillaria tabescens</name>
    <name type="common">Ringless honey mushroom</name>
    <name type="synonym">Agaricus tabescens</name>
    <dbReference type="NCBI Taxonomy" id="1929756"/>
    <lineage>
        <taxon>Eukaryota</taxon>
        <taxon>Fungi</taxon>
        <taxon>Dikarya</taxon>
        <taxon>Basidiomycota</taxon>
        <taxon>Agaricomycotina</taxon>
        <taxon>Agaricomycetes</taxon>
        <taxon>Agaricomycetidae</taxon>
        <taxon>Agaricales</taxon>
        <taxon>Marasmiineae</taxon>
        <taxon>Physalacriaceae</taxon>
        <taxon>Desarmillaria</taxon>
    </lineage>
</organism>